<comment type="caution">
    <text evidence="1">The sequence shown here is derived from an EMBL/GenBank/DDBJ whole genome shotgun (WGS) entry which is preliminary data.</text>
</comment>
<reference evidence="1" key="1">
    <citation type="submission" date="2022-11" db="EMBL/GenBank/DDBJ databases">
        <title>Genome Resource of Sclerotinia nivalis Strain SnTB1, a Plant Pathogen Isolated from American Ginseng.</title>
        <authorList>
            <person name="Fan S."/>
        </authorList>
    </citation>
    <scope>NUCLEOTIDE SEQUENCE</scope>
    <source>
        <strain evidence="1">SnTB1</strain>
    </source>
</reference>
<dbReference type="OrthoDB" id="2546325at2759"/>
<name>A0A9X0ASP8_9HELO</name>
<evidence type="ECO:0000313" key="1">
    <source>
        <dbReference type="EMBL" id="KAJ8068256.1"/>
    </source>
</evidence>
<proteinExistence type="predicted"/>
<protein>
    <submittedName>
        <fullName evidence="1">Uncharacterized protein</fullName>
    </submittedName>
</protein>
<gene>
    <name evidence="1" type="ORF">OCU04_003823</name>
</gene>
<keyword evidence="2" id="KW-1185">Reference proteome</keyword>
<dbReference type="AlphaFoldDB" id="A0A9X0ASP8"/>
<organism evidence="1 2">
    <name type="scientific">Sclerotinia nivalis</name>
    <dbReference type="NCBI Taxonomy" id="352851"/>
    <lineage>
        <taxon>Eukaryota</taxon>
        <taxon>Fungi</taxon>
        <taxon>Dikarya</taxon>
        <taxon>Ascomycota</taxon>
        <taxon>Pezizomycotina</taxon>
        <taxon>Leotiomycetes</taxon>
        <taxon>Helotiales</taxon>
        <taxon>Sclerotiniaceae</taxon>
        <taxon>Sclerotinia</taxon>
    </lineage>
</organism>
<evidence type="ECO:0000313" key="2">
    <source>
        <dbReference type="Proteomes" id="UP001152300"/>
    </source>
</evidence>
<accession>A0A9X0ASP8</accession>
<dbReference type="EMBL" id="JAPEIS010000003">
    <property type="protein sequence ID" value="KAJ8068256.1"/>
    <property type="molecule type" value="Genomic_DNA"/>
</dbReference>
<sequence>MCYNVRRVWGSLDPTTLEMQNLLSAFYTSSPNPNLTKAMRIHEDILRSTVSDAGDELLCNEVCVIAIAQLELLKRVYWRKGTWDKDVSVYMDLWRQIEQEFEDEHAWKEASKVLKGVDKWSVKKGEKGEKDDELGIWKRPESFEFMTAQEGKRPHLNMLRKTSSMWGFSGHIHNHERERQAV</sequence>
<dbReference type="Proteomes" id="UP001152300">
    <property type="component" value="Unassembled WGS sequence"/>
</dbReference>